<comment type="similarity">
    <text evidence="2 6">Belongs to the citrate synthase family.</text>
</comment>
<organism evidence="7 8">
    <name type="scientific">Nitrospira defluvii</name>
    <dbReference type="NCBI Taxonomy" id="330214"/>
    <lineage>
        <taxon>Bacteria</taxon>
        <taxon>Pseudomonadati</taxon>
        <taxon>Nitrospirota</taxon>
        <taxon>Nitrospiria</taxon>
        <taxon>Nitrospirales</taxon>
        <taxon>Nitrospiraceae</taxon>
        <taxon>Nitrospira</taxon>
    </lineage>
</organism>
<dbReference type="InterPro" id="IPR016142">
    <property type="entry name" value="Citrate_synth-like_lrg_a-sub"/>
</dbReference>
<dbReference type="Gene3D" id="1.10.230.10">
    <property type="entry name" value="Cytochrome P450-Terp, domain 2"/>
    <property type="match status" value="1"/>
</dbReference>
<comment type="pathway">
    <text evidence="1">Carbohydrate metabolism; tricarboxylic acid cycle; isocitrate from oxaloacetate: step 1/2.</text>
</comment>
<evidence type="ECO:0000256" key="2">
    <source>
        <dbReference type="ARBA" id="ARBA00010566"/>
    </source>
</evidence>
<evidence type="ECO:0000256" key="3">
    <source>
        <dbReference type="ARBA" id="ARBA00022532"/>
    </source>
</evidence>
<dbReference type="InterPro" id="IPR036969">
    <property type="entry name" value="Citrate_synthase_sf"/>
</dbReference>
<sequence length="392" mass="43293">MNEVIHEQAAAKVAHHTGYSPGLEGVIAGESEICQVDEGDSGLRYRGYAIGDLADWSSFEEVAHLLLVGRLPTGTELHTFSDLIMRNRQLPDPVERFLETLRPGLHQMDVLRTGMSLLGMTDPDAQDASPESTLRKSIRLLGQVPCLVAECHRRLAGGQPVTRDHSGGFAEHLLRLIVGELRGELGSAMTQALNVSLILYAEHEFNASTFSARVTASTLTDLHGALTAAVATLKGPLHGGANEAVASMLIEIGTPERAESWVRNALASKHRVMGFGHRVLKQGDARSTIIQRHAERLSRLCHDGRWYDIASTIDRIMLVEKGLRPNLDFYTAVAYLLMSIPAELSTPLFVCSRITGWCAHVMEQQQHNRLIRPRARYTGPSPRTYEPLHRRI</sequence>
<comment type="catalytic activity">
    <reaction evidence="5">
        <text>oxaloacetate + acetyl-CoA + H2O = citrate + CoA + H(+)</text>
        <dbReference type="Rhea" id="RHEA:16845"/>
        <dbReference type="ChEBI" id="CHEBI:15377"/>
        <dbReference type="ChEBI" id="CHEBI:15378"/>
        <dbReference type="ChEBI" id="CHEBI:16452"/>
        <dbReference type="ChEBI" id="CHEBI:16947"/>
        <dbReference type="ChEBI" id="CHEBI:57287"/>
        <dbReference type="ChEBI" id="CHEBI:57288"/>
        <dbReference type="EC" id="2.3.3.16"/>
    </reaction>
</comment>
<dbReference type="NCBIfam" id="TIGR01800">
    <property type="entry name" value="cit_synth_II"/>
    <property type="match status" value="1"/>
</dbReference>
<dbReference type="EMBL" id="CAJNBJ010000002">
    <property type="protein sequence ID" value="CAE6730802.1"/>
    <property type="molecule type" value="Genomic_DNA"/>
</dbReference>
<dbReference type="SUPFAM" id="SSF48256">
    <property type="entry name" value="Citrate synthase"/>
    <property type="match status" value="1"/>
</dbReference>
<dbReference type="RefSeq" id="WP_213041699.1">
    <property type="nucleotide sequence ID" value="NZ_CAJNBJ010000002.1"/>
</dbReference>
<dbReference type="PANTHER" id="PTHR11739:SF4">
    <property type="entry name" value="CITRATE SYNTHASE, PEROXISOMAL"/>
    <property type="match status" value="1"/>
</dbReference>
<evidence type="ECO:0000256" key="5">
    <source>
        <dbReference type="ARBA" id="ARBA00049288"/>
    </source>
</evidence>
<dbReference type="InterPro" id="IPR011278">
    <property type="entry name" value="2-MeCitrate/Citrate_synth_II"/>
</dbReference>
<evidence type="ECO:0000256" key="1">
    <source>
        <dbReference type="ARBA" id="ARBA00004751"/>
    </source>
</evidence>
<dbReference type="PANTHER" id="PTHR11739">
    <property type="entry name" value="CITRATE SYNTHASE"/>
    <property type="match status" value="1"/>
</dbReference>
<accession>A0ABM8R3E3</accession>
<dbReference type="PIRSF" id="PIRSF001369">
    <property type="entry name" value="Citrate_synth"/>
    <property type="match status" value="1"/>
</dbReference>
<evidence type="ECO:0000256" key="6">
    <source>
        <dbReference type="PIRNR" id="PIRNR001369"/>
    </source>
</evidence>
<dbReference type="Pfam" id="PF00285">
    <property type="entry name" value="Citrate_synt"/>
    <property type="match status" value="1"/>
</dbReference>
<reference evidence="7 8" key="1">
    <citation type="submission" date="2021-02" db="EMBL/GenBank/DDBJ databases">
        <authorList>
            <person name="Han P."/>
        </authorList>
    </citation>
    <scope>NUCLEOTIDE SEQUENCE [LARGE SCALE GENOMIC DNA]</scope>
    <source>
        <strain evidence="7">Candidatus Nitrospira sp. ZN2</strain>
    </source>
</reference>
<dbReference type="Proteomes" id="UP000675880">
    <property type="component" value="Unassembled WGS sequence"/>
</dbReference>
<evidence type="ECO:0000256" key="4">
    <source>
        <dbReference type="ARBA" id="ARBA00022679"/>
    </source>
</evidence>
<dbReference type="GO" id="GO:0036440">
    <property type="term" value="F:citrate synthase activity"/>
    <property type="evidence" value="ECO:0007669"/>
    <property type="project" value="UniProtKB-EC"/>
</dbReference>
<dbReference type="Gene3D" id="1.10.580.10">
    <property type="entry name" value="Citrate Synthase, domain 1"/>
    <property type="match status" value="1"/>
</dbReference>
<evidence type="ECO:0000313" key="7">
    <source>
        <dbReference type="EMBL" id="CAE6730802.1"/>
    </source>
</evidence>
<keyword evidence="4 6" id="KW-0808">Transferase</keyword>
<evidence type="ECO:0000313" key="8">
    <source>
        <dbReference type="Proteomes" id="UP000675880"/>
    </source>
</evidence>
<dbReference type="InterPro" id="IPR016143">
    <property type="entry name" value="Citrate_synth-like_sm_a-sub"/>
</dbReference>
<dbReference type="InterPro" id="IPR002020">
    <property type="entry name" value="Citrate_synthase"/>
</dbReference>
<dbReference type="InterPro" id="IPR024176">
    <property type="entry name" value="Citrate_synthase_bac-typ"/>
</dbReference>
<keyword evidence="8" id="KW-1185">Reference proteome</keyword>
<keyword evidence="3" id="KW-0816">Tricarboxylic acid cycle</keyword>
<proteinExistence type="inferred from homology"/>
<dbReference type="GO" id="GO:0050440">
    <property type="term" value="F:2-methylcitrate synthase activity"/>
    <property type="evidence" value="ECO:0007669"/>
    <property type="project" value="UniProtKB-EC"/>
</dbReference>
<dbReference type="PRINTS" id="PR00143">
    <property type="entry name" value="CITRTSNTHASE"/>
</dbReference>
<name>A0ABM8R3E3_9BACT</name>
<protein>
    <recommendedName>
        <fullName evidence="6">Citrate synthase</fullName>
    </recommendedName>
</protein>
<keyword evidence="7" id="KW-0012">Acyltransferase</keyword>
<gene>
    <name evidence="7" type="primary">prpC</name>
    <name evidence="7" type="ORF">NSPZN2_100350</name>
</gene>
<comment type="caution">
    <text evidence="7">The sequence shown here is derived from an EMBL/GenBank/DDBJ whole genome shotgun (WGS) entry which is preliminary data.</text>
</comment>